<dbReference type="CDD" id="cd22965">
    <property type="entry name" value="DD_DPY30_SDC1"/>
    <property type="match status" value="1"/>
</dbReference>
<evidence type="ECO:0000313" key="6">
    <source>
        <dbReference type="Proteomes" id="UP000248349"/>
    </source>
</evidence>
<dbReference type="InterPro" id="IPR049629">
    <property type="entry name" value="DPY30_SDC1_DD"/>
</dbReference>
<feature type="compositionally biased region" description="Low complexity" evidence="4">
    <location>
        <begin position="53"/>
        <end position="93"/>
    </location>
</feature>
<organism evidence="5 6">
    <name type="scientific">Aspergillus saccharolyticus JOP 1030-1</name>
    <dbReference type="NCBI Taxonomy" id="1450539"/>
    <lineage>
        <taxon>Eukaryota</taxon>
        <taxon>Fungi</taxon>
        <taxon>Dikarya</taxon>
        <taxon>Ascomycota</taxon>
        <taxon>Pezizomycotina</taxon>
        <taxon>Eurotiomycetes</taxon>
        <taxon>Eurotiomycetidae</taxon>
        <taxon>Eurotiales</taxon>
        <taxon>Aspergillaceae</taxon>
        <taxon>Aspergillus</taxon>
        <taxon>Aspergillus subgen. Circumdati</taxon>
    </lineage>
</organism>
<gene>
    <name evidence="5" type="ORF">BP01DRAFT_113677</name>
</gene>
<evidence type="ECO:0000256" key="1">
    <source>
        <dbReference type="ARBA" id="ARBA00004123"/>
    </source>
</evidence>
<reference evidence="5 6" key="1">
    <citation type="submission" date="2016-12" db="EMBL/GenBank/DDBJ databases">
        <title>The genomes of Aspergillus section Nigri reveals drivers in fungal speciation.</title>
        <authorList>
            <consortium name="DOE Joint Genome Institute"/>
            <person name="Vesth T.C."/>
            <person name="Nybo J."/>
            <person name="Theobald S."/>
            <person name="Brandl J."/>
            <person name="Frisvad J.C."/>
            <person name="Nielsen K.F."/>
            <person name="Lyhne E.K."/>
            <person name="Kogle M.E."/>
            <person name="Kuo A."/>
            <person name="Riley R."/>
            <person name="Clum A."/>
            <person name="Nolan M."/>
            <person name="Lipzen A."/>
            <person name="Salamov A."/>
            <person name="Henrissat B."/>
            <person name="Wiebenga A."/>
            <person name="De Vries R.P."/>
            <person name="Grigoriev I.V."/>
            <person name="Mortensen U.H."/>
            <person name="Andersen M.R."/>
            <person name="Baker S.E."/>
        </authorList>
    </citation>
    <scope>NUCLEOTIDE SEQUENCE [LARGE SCALE GENOMIC DNA]</scope>
    <source>
        <strain evidence="5 6">JOP 1030-1</strain>
    </source>
</reference>
<dbReference type="RefSeq" id="XP_025434795.1">
    <property type="nucleotide sequence ID" value="XM_025570339.1"/>
</dbReference>
<sequence>MMTDSNPFPATGSATNAHADDSTAAAAAAEPTLQPPQEQQQHHENPQSPTPLPTTTTATAMAPDSTSANTPTADSAAATPTTAAAPAPANSSPVRPGGAPARVYMNEKIVPYLLEGMKSIVKEQPSNPLRVLGEYLIQKSNELEQGSASAAATKTPE</sequence>
<evidence type="ECO:0000256" key="4">
    <source>
        <dbReference type="SAM" id="MobiDB-lite"/>
    </source>
</evidence>
<keyword evidence="3" id="KW-0539">Nucleus</keyword>
<feature type="compositionally biased region" description="Low complexity" evidence="4">
    <location>
        <begin position="13"/>
        <end position="39"/>
    </location>
</feature>
<feature type="region of interest" description="Disordered" evidence="4">
    <location>
        <begin position="1"/>
        <end position="100"/>
    </location>
</feature>
<dbReference type="Pfam" id="PF05186">
    <property type="entry name" value="Dpy-30"/>
    <property type="match status" value="1"/>
</dbReference>
<evidence type="ECO:0008006" key="7">
    <source>
        <dbReference type="Google" id="ProtNLM"/>
    </source>
</evidence>
<dbReference type="InterPro" id="IPR007858">
    <property type="entry name" value="Dpy-30_motif"/>
</dbReference>
<evidence type="ECO:0000256" key="3">
    <source>
        <dbReference type="ARBA" id="ARBA00023242"/>
    </source>
</evidence>
<dbReference type="AlphaFoldDB" id="A0A318ZWW7"/>
<protein>
    <recommendedName>
        <fullName evidence="7">COMPASS complex subunit Sdc1</fullName>
    </recommendedName>
</protein>
<comment type="similarity">
    <text evidence="2">Belongs to the dpy-30 family.</text>
</comment>
<accession>A0A318ZWW7</accession>
<name>A0A318ZWW7_9EURO</name>
<dbReference type="Gene3D" id="1.20.890.10">
    <property type="entry name" value="cAMP-dependent protein kinase regulatory subunit, dimerization-anchoring domain"/>
    <property type="match status" value="1"/>
</dbReference>
<dbReference type="GO" id="GO:0005634">
    <property type="term" value="C:nucleus"/>
    <property type="evidence" value="ECO:0007669"/>
    <property type="project" value="UniProtKB-SubCell"/>
</dbReference>
<comment type="subcellular location">
    <subcellularLocation>
        <location evidence="1">Nucleus</location>
    </subcellularLocation>
</comment>
<dbReference type="GeneID" id="37071567"/>
<keyword evidence="6" id="KW-1185">Reference proteome</keyword>
<evidence type="ECO:0000313" key="5">
    <source>
        <dbReference type="EMBL" id="PYH48813.1"/>
    </source>
</evidence>
<dbReference type="Proteomes" id="UP000248349">
    <property type="component" value="Unassembled WGS sequence"/>
</dbReference>
<dbReference type="STRING" id="1450539.A0A318ZWW7"/>
<dbReference type="EMBL" id="KZ821220">
    <property type="protein sequence ID" value="PYH48813.1"/>
    <property type="molecule type" value="Genomic_DNA"/>
</dbReference>
<dbReference type="OrthoDB" id="417678at2759"/>
<evidence type="ECO:0000256" key="2">
    <source>
        <dbReference type="ARBA" id="ARBA00010849"/>
    </source>
</evidence>
<proteinExistence type="inferred from homology"/>